<name>A0A5M3M998_CONPW</name>
<protein>
    <recommendedName>
        <fullName evidence="3">Protein kinase domain-containing protein</fullName>
    </recommendedName>
</protein>
<dbReference type="KEGG" id="cput:CONPUDRAFT_112503"/>
<proteinExistence type="predicted"/>
<dbReference type="EMBL" id="JH711589">
    <property type="protein sequence ID" value="EIW75231.1"/>
    <property type="molecule type" value="Genomic_DNA"/>
</dbReference>
<sequence>MEPVVKAGLEACSSSSTGYLDFSTAKHTGTGHHSRVYSVQLSLAKGVQIRASDGDDSDPSTVRVAAKMAIDKSSARTLLTNEAKMYHRFPSSLSESWMGYNLVPPMLEPVPASAVIPQFYGYYVPAWRGCTEIDDKAKESPILLMEDCGSPVSKRDLSEDETKEIFSMFLRLHLAEFIHLSAYQRNIVFQPGPLTIPPHLRSKGTPSFRVIDFGR</sequence>
<comment type="caution">
    <text evidence="1">The sequence shown here is derived from an EMBL/GenBank/DDBJ whole genome shotgun (WGS) entry which is preliminary data.</text>
</comment>
<evidence type="ECO:0008006" key="3">
    <source>
        <dbReference type="Google" id="ProtNLM"/>
    </source>
</evidence>
<gene>
    <name evidence="1" type="ORF">CONPUDRAFT_112503</name>
</gene>
<dbReference type="OrthoDB" id="5327923at2759"/>
<dbReference type="OMA" id="AIRIHRC"/>
<accession>A0A5M3M998</accession>
<dbReference type="Proteomes" id="UP000053558">
    <property type="component" value="Unassembled WGS sequence"/>
</dbReference>
<keyword evidence="2" id="KW-1185">Reference proteome</keyword>
<dbReference type="AlphaFoldDB" id="A0A5M3M998"/>
<evidence type="ECO:0000313" key="2">
    <source>
        <dbReference type="Proteomes" id="UP000053558"/>
    </source>
</evidence>
<reference evidence="2" key="1">
    <citation type="journal article" date="2012" name="Science">
        <title>The Paleozoic origin of enzymatic lignin decomposition reconstructed from 31 fungal genomes.</title>
        <authorList>
            <person name="Floudas D."/>
            <person name="Binder M."/>
            <person name="Riley R."/>
            <person name="Barry K."/>
            <person name="Blanchette R.A."/>
            <person name="Henrissat B."/>
            <person name="Martinez A.T."/>
            <person name="Otillar R."/>
            <person name="Spatafora J.W."/>
            <person name="Yadav J.S."/>
            <person name="Aerts A."/>
            <person name="Benoit I."/>
            <person name="Boyd A."/>
            <person name="Carlson A."/>
            <person name="Copeland A."/>
            <person name="Coutinho P.M."/>
            <person name="de Vries R.P."/>
            <person name="Ferreira P."/>
            <person name="Findley K."/>
            <person name="Foster B."/>
            <person name="Gaskell J."/>
            <person name="Glotzer D."/>
            <person name="Gorecki P."/>
            <person name="Heitman J."/>
            <person name="Hesse C."/>
            <person name="Hori C."/>
            <person name="Igarashi K."/>
            <person name="Jurgens J.A."/>
            <person name="Kallen N."/>
            <person name="Kersten P."/>
            <person name="Kohler A."/>
            <person name="Kuees U."/>
            <person name="Kumar T.K.A."/>
            <person name="Kuo A."/>
            <person name="LaButti K."/>
            <person name="Larrondo L.F."/>
            <person name="Lindquist E."/>
            <person name="Ling A."/>
            <person name="Lombard V."/>
            <person name="Lucas S."/>
            <person name="Lundell T."/>
            <person name="Martin R."/>
            <person name="McLaughlin D.J."/>
            <person name="Morgenstern I."/>
            <person name="Morin E."/>
            <person name="Murat C."/>
            <person name="Nagy L.G."/>
            <person name="Nolan M."/>
            <person name="Ohm R.A."/>
            <person name="Patyshakuliyeva A."/>
            <person name="Rokas A."/>
            <person name="Ruiz-Duenas F.J."/>
            <person name="Sabat G."/>
            <person name="Salamov A."/>
            <person name="Samejima M."/>
            <person name="Schmutz J."/>
            <person name="Slot J.C."/>
            <person name="St John F."/>
            <person name="Stenlid J."/>
            <person name="Sun H."/>
            <person name="Sun S."/>
            <person name="Syed K."/>
            <person name="Tsang A."/>
            <person name="Wiebenga A."/>
            <person name="Young D."/>
            <person name="Pisabarro A."/>
            <person name="Eastwood D.C."/>
            <person name="Martin F."/>
            <person name="Cullen D."/>
            <person name="Grigoriev I.V."/>
            <person name="Hibbett D.S."/>
        </authorList>
    </citation>
    <scope>NUCLEOTIDE SEQUENCE [LARGE SCALE GENOMIC DNA]</scope>
    <source>
        <strain evidence="2">RWD-64-598 SS2</strain>
    </source>
</reference>
<organism evidence="1 2">
    <name type="scientific">Coniophora puteana (strain RWD-64-598)</name>
    <name type="common">Brown rot fungus</name>
    <dbReference type="NCBI Taxonomy" id="741705"/>
    <lineage>
        <taxon>Eukaryota</taxon>
        <taxon>Fungi</taxon>
        <taxon>Dikarya</taxon>
        <taxon>Basidiomycota</taxon>
        <taxon>Agaricomycotina</taxon>
        <taxon>Agaricomycetes</taxon>
        <taxon>Agaricomycetidae</taxon>
        <taxon>Boletales</taxon>
        <taxon>Coniophorineae</taxon>
        <taxon>Coniophoraceae</taxon>
        <taxon>Coniophora</taxon>
    </lineage>
</organism>
<dbReference type="GeneID" id="19198947"/>
<evidence type="ECO:0000313" key="1">
    <source>
        <dbReference type="EMBL" id="EIW75231.1"/>
    </source>
</evidence>
<feature type="non-terminal residue" evidence="1">
    <location>
        <position position="215"/>
    </location>
</feature>
<dbReference type="RefSeq" id="XP_007774646.1">
    <property type="nucleotide sequence ID" value="XM_007776456.1"/>
</dbReference>